<feature type="transmembrane region" description="Helical" evidence="1">
    <location>
        <begin position="95"/>
        <end position="115"/>
    </location>
</feature>
<feature type="transmembrane region" description="Helical" evidence="1">
    <location>
        <begin position="121"/>
        <end position="144"/>
    </location>
</feature>
<evidence type="ECO:0000313" key="2">
    <source>
        <dbReference type="EMBL" id="TCO84605.1"/>
    </source>
</evidence>
<organism evidence="2 3">
    <name type="scientific">Frisingicoccus caecimuris</name>
    <dbReference type="NCBI Taxonomy" id="1796636"/>
    <lineage>
        <taxon>Bacteria</taxon>
        <taxon>Bacillati</taxon>
        <taxon>Bacillota</taxon>
        <taxon>Clostridia</taxon>
        <taxon>Lachnospirales</taxon>
        <taxon>Lachnospiraceae</taxon>
        <taxon>Frisingicoccus</taxon>
    </lineage>
</organism>
<accession>A0A4R2LHL6</accession>
<keyword evidence="1" id="KW-1133">Transmembrane helix</keyword>
<dbReference type="AlphaFoldDB" id="A0A4R2LHL6"/>
<comment type="caution">
    <text evidence="2">The sequence shown here is derived from an EMBL/GenBank/DDBJ whole genome shotgun (WGS) entry which is preliminary data.</text>
</comment>
<keyword evidence="1" id="KW-0812">Transmembrane</keyword>
<dbReference type="Proteomes" id="UP000295711">
    <property type="component" value="Unassembled WGS sequence"/>
</dbReference>
<keyword evidence="1" id="KW-0472">Membrane</keyword>
<dbReference type="RefSeq" id="WP_132091196.1">
    <property type="nucleotide sequence ID" value="NZ_JANKAQ010000008.1"/>
</dbReference>
<evidence type="ECO:0000313" key="3">
    <source>
        <dbReference type="Proteomes" id="UP000295711"/>
    </source>
</evidence>
<gene>
    <name evidence="2" type="ORF">EV212_10632</name>
</gene>
<proteinExistence type="predicted"/>
<dbReference type="OrthoDB" id="9800316at2"/>
<feature type="transmembrane region" description="Helical" evidence="1">
    <location>
        <begin position="12"/>
        <end position="33"/>
    </location>
</feature>
<sequence length="240" mass="27653">MRNWFLGQGIPMYAEAILLAAGLFTLWMTGRIYKRLIREADLMGTSNQRLIKYIKLKVTSYYKIGMRPEDTQALIGRYIKKFRIGPFSLQSWSRLPYLIMTAMLAVGGGNLMYRWTRGEELYRISIIFGVSVMGTVILGGLFIFMDFRAKETLLTNSISDYVDNYLSNKLAQDYKDQAGQVAPEQYKRALQEIAATGTGRRKERNSQYYYDGFNEESDLNRKNDAVDAKIVEDVLKEFLC</sequence>
<reference evidence="2 3" key="1">
    <citation type="submission" date="2019-03" db="EMBL/GenBank/DDBJ databases">
        <title>Genomic Encyclopedia of Type Strains, Phase IV (KMG-IV): sequencing the most valuable type-strain genomes for metagenomic binning, comparative biology and taxonomic classification.</title>
        <authorList>
            <person name="Goeker M."/>
        </authorList>
    </citation>
    <scope>NUCLEOTIDE SEQUENCE [LARGE SCALE GENOMIC DNA]</scope>
    <source>
        <strain evidence="2 3">DSM 28559</strain>
    </source>
</reference>
<keyword evidence="3" id="KW-1185">Reference proteome</keyword>
<dbReference type="EMBL" id="SLXA01000006">
    <property type="protein sequence ID" value="TCO84605.1"/>
    <property type="molecule type" value="Genomic_DNA"/>
</dbReference>
<evidence type="ECO:0000256" key="1">
    <source>
        <dbReference type="SAM" id="Phobius"/>
    </source>
</evidence>
<protein>
    <submittedName>
        <fullName evidence="2">Uncharacterized protein</fullName>
    </submittedName>
</protein>
<name>A0A4R2LHL6_9FIRM</name>